<gene>
    <name evidence="2" type="ORF">FAM09_23270</name>
</gene>
<sequence length="371" mass="41336">MKQNLTIILSLFTQLVFGQSKQANDIIRDKSFSAAIKEAEKYIDSLREKQDLPGISVCVGNKEKILWAEAFGYADVENKTKLSINSKFRIGSVSKLLTSLAVGRLYQEGKLELDAPVQRYVPDFPVKQYTVTSRQLAAHLSGIRHYRKGDPLDMPKNYKNVTEGLSIFKNDTLLFKPGTKSEYSTYGYSLLSAVIEGAAHMSFLSYMQDSIFIPFGMTHTAADINDSIIAYRVRFYDHDGKKLVNSALVNNSYKWAGGGFLSTPYDLVHMIRGLLNHKVLNEKTLELLFTPQSLENGTSTNVGIAWRINKTKSGVTYIHHGGAIQGGRTFVLFYPESGYIFAVTANVGGALLNVDEAMAVLRLFINSNTER</sequence>
<keyword evidence="3" id="KW-1185">Reference proteome</keyword>
<dbReference type="InterPro" id="IPR052794">
    <property type="entry name" value="Mito_Ser_Protease_LACTB"/>
</dbReference>
<dbReference type="Proteomes" id="UP000306918">
    <property type="component" value="Unassembled WGS sequence"/>
</dbReference>
<dbReference type="EMBL" id="STFF01000007">
    <property type="protein sequence ID" value="THU34915.1"/>
    <property type="molecule type" value="Genomic_DNA"/>
</dbReference>
<dbReference type="InterPro" id="IPR012338">
    <property type="entry name" value="Beta-lactam/transpept-like"/>
</dbReference>
<dbReference type="AlphaFoldDB" id="A0A4S8HIQ9"/>
<dbReference type="GO" id="GO:0008233">
    <property type="term" value="F:peptidase activity"/>
    <property type="evidence" value="ECO:0007669"/>
    <property type="project" value="TreeGrafter"/>
</dbReference>
<organism evidence="2 3">
    <name type="scientific">Niastella caeni</name>
    <dbReference type="NCBI Taxonomy" id="2569763"/>
    <lineage>
        <taxon>Bacteria</taxon>
        <taxon>Pseudomonadati</taxon>
        <taxon>Bacteroidota</taxon>
        <taxon>Chitinophagia</taxon>
        <taxon>Chitinophagales</taxon>
        <taxon>Chitinophagaceae</taxon>
        <taxon>Niastella</taxon>
    </lineage>
</organism>
<comment type="caution">
    <text evidence="2">The sequence shown here is derived from an EMBL/GenBank/DDBJ whole genome shotgun (WGS) entry which is preliminary data.</text>
</comment>
<dbReference type="OrthoDB" id="846150at2"/>
<dbReference type="SUPFAM" id="SSF56601">
    <property type="entry name" value="beta-lactamase/transpeptidase-like"/>
    <property type="match status" value="1"/>
</dbReference>
<dbReference type="PANTHER" id="PTHR46520">
    <property type="entry name" value="SERINE BETA-LACTAMASE-LIKE PROTEIN LACTB, MITOCHONDRIAL"/>
    <property type="match status" value="1"/>
</dbReference>
<evidence type="ECO:0000313" key="3">
    <source>
        <dbReference type="Proteomes" id="UP000306918"/>
    </source>
</evidence>
<dbReference type="GO" id="GO:0006508">
    <property type="term" value="P:proteolysis"/>
    <property type="evidence" value="ECO:0007669"/>
    <property type="project" value="TreeGrafter"/>
</dbReference>
<dbReference type="Pfam" id="PF00144">
    <property type="entry name" value="Beta-lactamase"/>
    <property type="match status" value="1"/>
</dbReference>
<reference evidence="2 3" key="1">
    <citation type="submission" date="2019-04" db="EMBL/GenBank/DDBJ databases">
        <title>Niastella caeni sp. nov., isolated from activated sludge.</title>
        <authorList>
            <person name="Sheng M."/>
        </authorList>
    </citation>
    <scope>NUCLEOTIDE SEQUENCE [LARGE SCALE GENOMIC DNA]</scope>
    <source>
        <strain evidence="2 3">HX-2-15</strain>
    </source>
</reference>
<dbReference type="PANTHER" id="PTHR46520:SF1">
    <property type="entry name" value="SERINE BETA-LACTAMASE-LIKE PROTEIN LACTB, MITOCHONDRIAL"/>
    <property type="match status" value="1"/>
</dbReference>
<name>A0A4S8HIQ9_9BACT</name>
<evidence type="ECO:0000259" key="1">
    <source>
        <dbReference type="Pfam" id="PF00144"/>
    </source>
</evidence>
<feature type="domain" description="Beta-lactamase-related" evidence="1">
    <location>
        <begin position="40"/>
        <end position="349"/>
    </location>
</feature>
<proteinExistence type="predicted"/>
<dbReference type="InterPro" id="IPR001466">
    <property type="entry name" value="Beta-lactam-related"/>
</dbReference>
<dbReference type="RefSeq" id="WP_136579558.1">
    <property type="nucleotide sequence ID" value="NZ_STFF01000007.1"/>
</dbReference>
<dbReference type="Gene3D" id="3.40.710.10">
    <property type="entry name" value="DD-peptidase/beta-lactamase superfamily"/>
    <property type="match status" value="1"/>
</dbReference>
<protein>
    <submittedName>
        <fullName evidence="2">Beta-lactamase family protein</fullName>
    </submittedName>
</protein>
<accession>A0A4S8HIQ9</accession>
<dbReference type="GO" id="GO:0019216">
    <property type="term" value="P:regulation of lipid metabolic process"/>
    <property type="evidence" value="ECO:0007669"/>
    <property type="project" value="TreeGrafter"/>
</dbReference>
<evidence type="ECO:0000313" key="2">
    <source>
        <dbReference type="EMBL" id="THU34915.1"/>
    </source>
</evidence>